<feature type="compositionally biased region" description="Low complexity" evidence="5">
    <location>
        <begin position="677"/>
        <end position="688"/>
    </location>
</feature>
<evidence type="ECO:0000256" key="6">
    <source>
        <dbReference type="SAM" id="Phobius"/>
    </source>
</evidence>
<dbReference type="PANTHER" id="PTHR45798:SF97">
    <property type="entry name" value="ALCOHOL-SENSITIVE RING FINGER PROTEIN 1"/>
    <property type="match status" value="1"/>
</dbReference>
<dbReference type="SMART" id="SM01197">
    <property type="entry name" value="FANCL_C"/>
    <property type="match status" value="1"/>
</dbReference>
<dbReference type="PROSITE" id="PS50089">
    <property type="entry name" value="ZF_RING_2"/>
    <property type="match status" value="1"/>
</dbReference>
<feature type="transmembrane region" description="Helical" evidence="6">
    <location>
        <begin position="425"/>
        <end position="448"/>
    </location>
</feature>
<keyword evidence="9" id="KW-0378">Hydrolase</keyword>
<dbReference type="GO" id="GO:0008270">
    <property type="term" value="F:zinc ion binding"/>
    <property type="evidence" value="ECO:0007669"/>
    <property type="project" value="UniProtKB-KW"/>
</dbReference>
<keyword evidence="1" id="KW-0479">Metal-binding</keyword>
<sequence length="688" mass="79344">MTLYILVLILINFIDVNAYKIFSIQAKNIDQLDKHNSSCSLKMGQYYAFYCDDGYTAILKQDALISPNQSYTKADFSIVQKGIQNVESRNEVTVAYQNYLMVYGEKSHRVNAVTLQQQGKIKNSFNIVGGFYQDNLLMVITEQNKSEQAYVFKVLDPNFQTFAMLANVTSNVTASADLKQDQIQAYYFLQRPTLEQPSNTYSKIIEQKFDGFFTLKESSAIASYAQCAENFKATQLFLIVSCPNYNLQQGIIYIFLRSSLTPIFEIRGAARGAYFGEQLQVIESPDGLQLQIFSVKQLQLFSISYIEIIYNENLDPKNQFITLDTITIDSFINSQNNGSLRISSYENYFMMMFTSFDTVFGITACNYQYYYNPETNKCVQCNPNQYQVGDYRCYSYQDEDLVPDAYSKKFNYIRQIYNDQQYNPFILVFAVFGGVLITLLICICLIVLRIKGYICRSSYLRQRQAIHEGRQQERNIERLEEEFVIIIAKINKELPTLVFKHIYNKGNQTDCVICFEEYLPESVVRQTKCKHIFHDQCLMEWVRNKLDKPDCPTCRQDILIEIINDENPNRLNFVIEPTEQNQVIVQQVGYNVPRQVVSAALPIVLPSNIQIPQATAPLPIVLPSNIQIAQPSQQLNDSIHDEHGLNDEDESDVNIANNQQLQQQIEVDQRDSDAVYQSQQSPQRRNNQ</sequence>
<dbReference type="GO" id="GO:0004177">
    <property type="term" value="F:aminopeptidase activity"/>
    <property type="evidence" value="ECO:0007669"/>
    <property type="project" value="UniProtKB-KW"/>
</dbReference>
<keyword evidence="3" id="KW-0862">Zinc</keyword>
<dbReference type="Proteomes" id="UP000039865">
    <property type="component" value="Unassembled WGS sequence"/>
</dbReference>
<dbReference type="EMBL" id="CCKQ01017461">
    <property type="protein sequence ID" value="CDW89357.1"/>
    <property type="molecule type" value="Genomic_DNA"/>
</dbReference>
<dbReference type="CDD" id="cd16448">
    <property type="entry name" value="RING-H2"/>
    <property type="match status" value="1"/>
</dbReference>
<evidence type="ECO:0000259" key="8">
    <source>
        <dbReference type="PROSITE" id="PS50089"/>
    </source>
</evidence>
<keyword evidence="6" id="KW-0472">Membrane</keyword>
<dbReference type="SMART" id="SM00184">
    <property type="entry name" value="RING"/>
    <property type="match status" value="1"/>
</dbReference>
<keyword evidence="9" id="KW-0645">Protease</keyword>
<feature type="domain" description="RING-type" evidence="8">
    <location>
        <begin position="511"/>
        <end position="555"/>
    </location>
</feature>
<reference evidence="9 10" key="1">
    <citation type="submission" date="2014-06" db="EMBL/GenBank/DDBJ databases">
        <authorList>
            <person name="Swart Estienne"/>
        </authorList>
    </citation>
    <scope>NUCLEOTIDE SEQUENCE [LARGE SCALE GENOMIC DNA]</scope>
    <source>
        <strain evidence="9 10">130c</strain>
    </source>
</reference>
<feature type="chain" id="PRO_5001729972" evidence="7">
    <location>
        <begin position="19"/>
        <end position="688"/>
    </location>
</feature>
<dbReference type="InterPro" id="IPR052788">
    <property type="entry name" value="RING-type_E3_ligase_ATL"/>
</dbReference>
<evidence type="ECO:0000256" key="4">
    <source>
        <dbReference type="PROSITE-ProRule" id="PRU00175"/>
    </source>
</evidence>
<keyword evidence="6" id="KW-1133">Transmembrane helix</keyword>
<keyword evidence="6" id="KW-0812">Transmembrane</keyword>
<dbReference type="AlphaFoldDB" id="A0A078B7U2"/>
<protein>
    <submittedName>
        <fullName evidence="9">Xaa-pro aminopeptidase</fullName>
    </submittedName>
</protein>
<dbReference type="SUPFAM" id="SSF57850">
    <property type="entry name" value="RING/U-box"/>
    <property type="match status" value="1"/>
</dbReference>
<keyword evidence="10" id="KW-1185">Reference proteome</keyword>
<dbReference type="InterPro" id="IPR013083">
    <property type="entry name" value="Znf_RING/FYVE/PHD"/>
</dbReference>
<evidence type="ECO:0000256" key="1">
    <source>
        <dbReference type="ARBA" id="ARBA00022723"/>
    </source>
</evidence>
<proteinExistence type="predicted"/>
<feature type="signal peptide" evidence="7">
    <location>
        <begin position="1"/>
        <end position="18"/>
    </location>
</feature>
<accession>A0A078B7U2</accession>
<evidence type="ECO:0000256" key="5">
    <source>
        <dbReference type="SAM" id="MobiDB-lite"/>
    </source>
</evidence>
<evidence type="ECO:0000313" key="9">
    <source>
        <dbReference type="EMBL" id="CDW89357.1"/>
    </source>
</evidence>
<organism evidence="9 10">
    <name type="scientific">Stylonychia lemnae</name>
    <name type="common">Ciliate</name>
    <dbReference type="NCBI Taxonomy" id="5949"/>
    <lineage>
        <taxon>Eukaryota</taxon>
        <taxon>Sar</taxon>
        <taxon>Alveolata</taxon>
        <taxon>Ciliophora</taxon>
        <taxon>Intramacronucleata</taxon>
        <taxon>Spirotrichea</taxon>
        <taxon>Stichotrichia</taxon>
        <taxon>Sporadotrichida</taxon>
        <taxon>Oxytrichidae</taxon>
        <taxon>Stylonychinae</taxon>
        <taxon>Stylonychia</taxon>
    </lineage>
</organism>
<dbReference type="InterPro" id="IPR001841">
    <property type="entry name" value="Znf_RING"/>
</dbReference>
<dbReference type="PANTHER" id="PTHR45798">
    <property type="entry name" value="RING-H2 FINGER PROTEIN ATL61-RELATED-RELATED"/>
    <property type="match status" value="1"/>
</dbReference>
<dbReference type="InParanoid" id="A0A078B7U2"/>
<dbReference type="OrthoDB" id="288178at2759"/>
<name>A0A078B7U2_STYLE</name>
<keyword evidence="2 4" id="KW-0863">Zinc-finger</keyword>
<keyword evidence="7" id="KW-0732">Signal</keyword>
<evidence type="ECO:0000256" key="3">
    <source>
        <dbReference type="ARBA" id="ARBA00022833"/>
    </source>
</evidence>
<dbReference type="Pfam" id="PF13639">
    <property type="entry name" value="zf-RING_2"/>
    <property type="match status" value="1"/>
</dbReference>
<evidence type="ECO:0000256" key="7">
    <source>
        <dbReference type="SAM" id="SignalP"/>
    </source>
</evidence>
<evidence type="ECO:0000313" key="10">
    <source>
        <dbReference type="Proteomes" id="UP000039865"/>
    </source>
</evidence>
<gene>
    <name evidence="9" type="primary">Contig9458.g10120</name>
    <name evidence="9" type="ORF">STYLEM_18489</name>
</gene>
<feature type="region of interest" description="Disordered" evidence="5">
    <location>
        <begin position="665"/>
        <end position="688"/>
    </location>
</feature>
<evidence type="ECO:0000256" key="2">
    <source>
        <dbReference type="ARBA" id="ARBA00022771"/>
    </source>
</evidence>
<keyword evidence="9" id="KW-0031">Aminopeptidase</keyword>
<dbReference type="Gene3D" id="3.30.40.10">
    <property type="entry name" value="Zinc/RING finger domain, C3HC4 (zinc finger)"/>
    <property type="match status" value="1"/>
</dbReference>